<name>A0A7R9JXI5_TIMGE</name>
<gene>
    <name evidence="6" type="ORF">TGEB3V08_LOCUS4484</name>
</gene>
<dbReference type="GO" id="GO:1904262">
    <property type="term" value="P:negative regulation of TORC1 signaling"/>
    <property type="evidence" value="ECO:0007669"/>
    <property type="project" value="TreeGrafter"/>
</dbReference>
<dbReference type="PANTHER" id="PTHR21008:SF0">
    <property type="entry name" value="S-ADENOSYLMETHIONINE SENSOR UPSTREAM OF MTORC1"/>
    <property type="match status" value="1"/>
</dbReference>
<organism evidence="6">
    <name type="scientific">Timema genevievae</name>
    <name type="common">Walking stick</name>
    <dbReference type="NCBI Taxonomy" id="629358"/>
    <lineage>
        <taxon>Eukaryota</taxon>
        <taxon>Metazoa</taxon>
        <taxon>Ecdysozoa</taxon>
        <taxon>Arthropoda</taxon>
        <taxon>Hexapoda</taxon>
        <taxon>Insecta</taxon>
        <taxon>Pterygota</taxon>
        <taxon>Neoptera</taxon>
        <taxon>Polyneoptera</taxon>
        <taxon>Phasmatodea</taxon>
        <taxon>Timematodea</taxon>
        <taxon>Timematoidea</taxon>
        <taxon>Timematidae</taxon>
        <taxon>Timema</taxon>
    </lineage>
</organism>
<evidence type="ECO:0000256" key="3">
    <source>
        <dbReference type="ARBA" id="ARBA00022691"/>
    </source>
</evidence>
<keyword evidence="3 4" id="KW-0949">S-adenosyl-L-methionine</keyword>
<dbReference type="EMBL" id="OE840558">
    <property type="protein sequence ID" value="CAD7591180.1"/>
    <property type="molecule type" value="Genomic_DNA"/>
</dbReference>
<keyword evidence="2 4" id="KW-0808">Transferase</keyword>
<dbReference type="HAMAP" id="MF_03044">
    <property type="entry name" value="BMT2"/>
    <property type="match status" value="1"/>
</dbReference>
<feature type="binding site" evidence="4">
    <location>
        <position position="162"/>
    </location>
    <ligand>
        <name>S-adenosyl-L-methionine</name>
        <dbReference type="ChEBI" id="CHEBI:59789"/>
    </ligand>
</feature>
<evidence type="ECO:0000256" key="5">
    <source>
        <dbReference type="SAM" id="MobiDB-lite"/>
    </source>
</evidence>
<dbReference type="GO" id="GO:0008168">
    <property type="term" value="F:methyltransferase activity"/>
    <property type="evidence" value="ECO:0007669"/>
    <property type="project" value="UniProtKB-UniRule"/>
</dbReference>
<evidence type="ECO:0000313" key="6">
    <source>
        <dbReference type="EMBL" id="CAD7591180.1"/>
    </source>
</evidence>
<dbReference type="GO" id="GO:0032259">
    <property type="term" value="P:methylation"/>
    <property type="evidence" value="ECO:0007669"/>
    <property type="project" value="UniProtKB-KW"/>
</dbReference>
<dbReference type="EC" id="2.1.1.-" evidence="4"/>
<feature type="compositionally biased region" description="Acidic residues" evidence="5">
    <location>
        <begin position="318"/>
        <end position="329"/>
    </location>
</feature>
<evidence type="ECO:0000256" key="1">
    <source>
        <dbReference type="ARBA" id="ARBA00022603"/>
    </source>
</evidence>
<feature type="region of interest" description="Disordered" evidence="5">
    <location>
        <begin position="311"/>
        <end position="338"/>
    </location>
</feature>
<keyword evidence="1 4" id="KW-0489">Methyltransferase</keyword>
<proteinExistence type="inferred from homology"/>
<protein>
    <recommendedName>
        <fullName evidence="4">S-adenosylmethionine sensor upstream of mTORC1</fullName>
    </recommendedName>
    <alternativeName>
        <fullName evidence="4">Probable methyltransferase BMT2 homolog</fullName>
        <ecNumber evidence="4">2.1.1.-</ecNumber>
    </alternativeName>
</protein>
<comment type="similarity">
    <text evidence="4">Belongs to the BMT2 family.</text>
</comment>
<dbReference type="Gene3D" id="3.40.50.150">
    <property type="entry name" value="Vaccinia Virus protein VP39"/>
    <property type="match status" value="1"/>
</dbReference>
<reference evidence="6" key="1">
    <citation type="submission" date="2020-11" db="EMBL/GenBank/DDBJ databases">
        <authorList>
            <person name="Tran Van P."/>
        </authorList>
    </citation>
    <scope>NUCLEOTIDE SEQUENCE</scope>
</reference>
<accession>A0A7R9JXI5</accession>
<dbReference type="InterPro" id="IPR021867">
    <property type="entry name" value="Bmt2/SAMTOR"/>
</dbReference>
<dbReference type="SUPFAM" id="SSF53335">
    <property type="entry name" value="S-adenosyl-L-methionine-dependent methyltransferases"/>
    <property type="match status" value="1"/>
</dbReference>
<comment type="function">
    <text evidence="4">S-adenosyl-L-methionine-binding protein that acts as an inhibitor of mTORC1 signaling. Acts as a sensor of S-adenosyl-L-methionine to signal methionine sufficiency to mTORC1. Probably also acts as a S-adenosyl-L-methionine-dependent methyltransferase.</text>
</comment>
<dbReference type="PANTHER" id="PTHR21008">
    <property type="entry name" value="S-ADENOSYLMETHIONINE SENSOR UPSTREAM OF MTORC1-RELATED"/>
    <property type="match status" value="1"/>
</dbReference>
<evidence type="ECO:0000256" key="2">
    <source>
        <dbReference type="ARBA" id="ARBA00022679"/>
    </source>
</evidence>
<dbReference type="InterPro" id="IPR029063">
    <property type="entry name" value="SAM-dependent_MTases_sf"/>
</dbReference>
<feature type="binding site" evidence="4">
    <location>
        <position position="144"/>
    </location>
    <ligand>
        <name>S-adenosyl-L-methionine</name>
        <dbReference type="ChEBI" id="CHEBI:59789"/>
    </ligand>
</feature>
<sequence length="353" mass="40815">MTDEQHKKLAAFIKGVHHSLRASSHKVGVEKAWEEHCSQHDVLQQYATSMQELATMFWDVDLKGGREGTSRIQWVVKHCWRYFVHGDRRKETLRESRMEEQIYKNKPESEECCKFGQHYPSVCKAASGERLDDTFDSLFLLDVGSCYNPFKNFSFLKVLPVDLAPASPDVFSCDFLDLKVVSPSERSSILKTLTVSSRITQLPENSYHVVVFSLLLEYLPSPQQRFVCCKKAYDLLQDEGLLFIITPDFKQPLKNPVLMKSWRISLASIGFSRVYYEKLTHIQCMAYRKCPNAEVPRMWASRAITKKTPPVSVQDLVDNSDQEEQDPDEDQVHSRPKRNRKLPIWISCIQPSF</sequence>
<dbReference type="AlphaFoldDB" id="A0A7R9JXI5"/>
<evidence type="ECO:0000256" key="4">
    <source>
        <dbReference type="HAMAP-Rule" id="MF_03044"/>
    </source>
</evidence>